<keyword evidence="1" id="KW-0812">Transmembrane</keyword>
<proteinExistence type="predicted"/>
<evidence type="ECO:0000256" key="1">
    <source>
        <dbReference type="SAM" id="Phobius"/>
    </source>
</evidence>
<dbReference type="Gene3D" id="2.10.50.10">
    <property type="entry name" value="Tumor Necrosis Factor Receptor, subunit A, domain 2"/>
    <property type="match status" value="1"/>
</dbReference>
<dbReference type="EMBL" id="GEDC01015500">
    <property type="protein sequence ID" value="JAS21798.1"/>
    <property type="molecule type" value="Transcribed_RNA"/>
</dbReference>
<keyword evidence="1" id="KW-0472">Membrane</keyword>
<dbReference type="AlphaFoldDB" id="A0A1B6D7Y3"/>
<name>A0A1B6D7Y3_9HEMI</name>
<reference evidence="3" key="1">
    <citation type="submission" date="2015-12" db="EMBL/GenBank/DDBJ databases">
        <title>De novo transcriptome assembly of four potential Pierce s Disease insect vectors from Arizona vineyards.</title>
        <authorList>
            <person name="Tassone E.E."/>
        </authorList>
    </citation>
    <scope>NUCLEOTIDE SEQUENCE</scope>
</reference>
<keyword evidence="1" id="KW-1133">Transmembrane helix</keyword>
<organism evidence="3">
    <name type="scientific">Clastoptera arizonana</name>
    <name type="common">Arizona spittle bug</name>
    <dbReference type="NCBI Taxonomy" id="38151"/>
    <lineage>
        <taxon>Eukaryota</taxon>
        <taxon>Metazoa</taxon>
        <taxon>Ecdysozoa</taxon>
        <taxon>Arthropoda</taxon>
        <taxon>Hexapoda</taxon>
        <taxon>Insecta</taxon>
        <taxon>Pterygota</taxon>
        <taxon>Neoptera</taxon>
        <taxon>Paraneoptera</taxon>
        <taxon>Hemiptera</taxon>
        <taxon>Auchenorrhyncha</taxon>
        <taxon>Cercopoidea</taxon>
        <taxon>Clastopteridae</taxon>
        <taxon>Clastoptera</taxon>
    </lineage>
</organism>
<gene>
    <name evidence="3" type="ORF">g.13322</name>
</gene>
<dbReference type="InterPro" id="IPR011641">
    <property type="entry name" value="Tyr-kin_ephrin_A/B_rcpt-like"/>
</dbReference>
<feature type="domain" description="Tyrosine-protein kinase ephrin type A/B receptor-like" evidence="2">
    <location>
        <begin position="246"/>
        <end position="274"/>
    </location>
</feature>
<dbReference type="SMART" id="SM01411">
    <property type="entry name" value="Ephrin_rec_like"/>
    <property type="match status" value="1"/>
</dbReference>
<feature type="transmembrane region" description="Helical" evidence="1">
    <location>
        <begin position="295"/>
        <end position="315"/>
    </location>
</feature>
<evidence type="ECO:0000313" key="3">
    <source>
        <dbReference type="EMBL" id="JAS21798.1"/>
    </source>
</evidence>
<evidence type="ECO:0000259" key="2">
    <source>
        <dbReference type="Pfam" id="PF07699"/>
    </source>
</evidence>
<feature type="non-terminal residue" evidence="3">
    <location>
        <position position="1"/>
    </location>
</feature>
<sequence>SITEGRIVTDIHHMGKLTIQDISLQDSDNYSCYVHYVNPDSGHLIAEQFFHTVFVVTLPMIVVHAVIHYKAALKCDESILEMFELYLPQQIEMILCDMGDGKSGCDINIHNPVCLNGLLGENNQESGYIGNNGFSGYFHRVKHQTVEESMEMSLNFEVLLHKTSDLLASIKNTTFCNPLCHQKIFLKMLQLLREHFPETLLIKVTSSLGSSFEPIVKSIAVKYVTGCLGGFELLNGFCTPCKKDHFSQNGDTSCSPCKKGTYQNQVGARSCIECKYGWIPACNEFIDEYSDQSTVIVVIIVGAVICLGTIFLYIYSIKQSGKEVFIKMICPCLSGKGKKANRAKLAKSARFERKRSVNIDEESEPLLSDYEN</sequence>
<protein>
    <recommendedName>
        <fullName evidence="2">Tyrosine-protein kinase ephrin type A/B receptor-like domain-containing protein</fullName>
    </recommendedName>
</protein>
<dbReference type="Pfam" id="PF07699">
    <property type="entry name" value="Ephrin_rec_like"/>
    <property type="match status" value="1"/>
</dbReference>
<accession>A0A1B6D7Y3</accession>